<dbReference type="RefSeq" id="WP_069407013.1">
    <property type="nucleotide sequence ID" value="NZ_MIGZ01000148.1"/>
</dbReference>
<proteinExistence type="predicted"/>
<feature type="signal peptide" evidence="2">
    <location>
        <begin position="1"/>
        <end position="30"/>
    </location>
</feature>
<evidence type="ECO:0000256" key="1">
    <source>
        <dbReference type="SAM" id="MobiDB-lite"/>
    </source>
</evidence>
<comment type="caution">
    <text evidence="3">The sequence shown here is derived from an EMBL/GenBank/DDBJ whole genome shotgun (WGS) entry which is preliminary data.</text>
</comment>
<feature type="chain" id="PRO_5009134680" evidence="2">
    <location>
        <begin position="31"/>
        <end position="190"/>
    </location>
</feature>
<organism evidence="3 4">
    <name type="scientific">Mycolicibacterium holsaticum</name>
    <dbReference type="NCBI Taxonomy" id="152142"/>
    <lineage>
        <taxon>Bacteria</taxon>
        <taxon>Bacillati</taxon>
        <taxon>Actinomycetota</taxon>
        <taxon>Actinomycetes</taxon>
        <taxon>Mycobacteriales</taxon>
        <taxon>Mycobacteriaceae</taxon>
        <taxon>Mycolicibacterium</taxon>
    </lineage>
</organism>
<protein>
    <submittedName>
        <fullName evidence="3">Uncharacterized protein</fullName>
    </submittedName>
</protein>
<feature type="compositionally biased region" description="Pro residues" evidence="1">
    <location>
        <begin position="166"/>
        <end position="190"/>
    </location>
</feature>
<evidence type="ECO:0000313" key="4">
    <source>
        <dbReference type="Proteomes" id="UP000094243"/>
    </source>
</evidence>
<sequence length="190" mass="19803">MSTAEHRWIVVAAVAVALTGALVTPGSALADPTVDAQNGDYAQDGAEVLHNIIYRARIDGVSRGATITYTAQGNQIQSADPTMVPGRVFEVNTVLPASSTANMRVTIQWPYSANLHCEILIDDKIVAQGDDFIGPTVLPQRDDPDYGAIVCEAPVSGVPNVLPADPNTPPADAPPDPNAPPADAPPPPPI</sequence>
<name>A0A1E3RAF8_9MYCO</name>
<dbReference type="Proteomes" id="UP000094243">
    <property type="component" value="Unassembled WGS sequence"/>
</dbReference>
<dbReference type="AlphaFoldDB" id="A0A1E3RAF8"/>
<gene>
    <name evidence="3" type="ORF">BHQ17_20875</name>
</gene>
<dbReference type="OrthoDB" id="4762021at2"/>
<keyword evidence="4" id="KW-1185">Reference proteome</keyword>
<keyword evidence="2" id="KW-0732">Signal</keyword>
<reference evidence="4" key="1">
    <citation type="submission" date="2016-09" db="EMBL/GenBank/DDBJ databases">
        <authorList>
            <person name="Greninger A.L."/>
            <person name="Jerome K.R."/>
            <person name="Mcnair B."/>
            <person name="Wallis C."/>
            <person name="Fang F."/>
        </authorList>
    </citation>
    <scope>NUCLEOTIDE SEQUENCE [LARGE SCALE GENOMIC DNA]</scope>
    <source>
        <strain evidence="4">M7</strain>
    </source>
</reference>
<dbReference type="EMBL" id="MIGZ01000148">
    <property type="protein sequence ID" value="ODQ86352.1"/>
    <property type="molecule type" value="Genomic_DNA"/>
</dbReference>
<evidence type="ECO:0000256" key="2">
    <source>
        <dbReference type="SAM" id="SignalP"/>
    </source>
</evidence>
<accession>A0A1E3RAF8</accession>
<feature type="region of interest" description="Disordered" evidence="1">
    <location>
        <begin position="157"/>
        <end position="190"/>
    </location>
</feature>
<evidence type="ECO:0000313" key="3">
    <source>
        <dbReference type="EMBL" id="ODQ86352.1"/>
    </source>
</evidence>